<accession>B8KWN4</accession>
<keyword evidence="5" id="KW-0804">Transcription</keyword>
<dbReference type="InterPro" id="IPR014289">
    <property type="entry name" value="RNA_pol_sigma-24-rel"/>
</dbReference>
<evidence type="ECO:0000259" key="7">
    <source>
        <dbReference type="Pfam" id="PF08281"/>
    </source>
</evidence>
<dbReference type="GO" id="GO:0016987">
    <property type="term" value="F:sigma factor activity"/>
    <property type="evidence" value="ECO:0007669"/>
    <property type="project" value="UniProtKB-KW"/>
</dbReference>
<proteinExistence type="inferred from homology"/>
<sequence length="209" mass="23309">MVQGQNSMAESGATAAIFAANNTNFIAALRQQMMGYAASCLSDPQGAEDAVQDAFIAAMKGADTFRGKAAFKTWVFAILRNKIADQLRQRRRVADREQLDDVEGSVDEFFDRSGHWLGAAKPAPWSDPESAGNNADFWRVFQHCMDDMPPKQAQAFMMREMLQQESASICEELGITLSNLNVSLHRGRLRLRDCLEQCWFEGDSHAELP</sequence>
<reference evidence="9" key="1">
    <citation type="journal article" date="2013" name="BMC Microbiol.">
        <title>Taxonomy and evolution of bacteriochlorophyll a-containing members of the OM60/NOR5 clade of marine gammaproteobacteria: description of Luminiphilus syltensis gen. nov., sp. nov., reclassification of Haliea rubra as Pseudohaliea rubra gen. nov., comb. nov., and emendation of Chromatocurvus halotolerans.</title>
        <authorList>
            <person name="Spring S."/>
            <person name="Riedel T."/>
            <person name="Sproer C."/>
            <person name="Yan S."/>
            <person name="Harder J."/>
            <person name="Fuchs B.M."/>
        </authorList>
    </citation>
    <scope>NUCLEOTIDE SEQUENCE [LARGE SCALE GENOMIC DNA]</scope>
    <source>
        <strain evidence="9">NOR51-B</strain>
    </source>
</reference>
<dbReference type="STRING" id="565045.NOR51B_2177"/>
<dbReference type="RefSeq" id="WP_009020972.1">
    <property type="nucleotide sequence ID" value="NZ_DS999411.1"/>
</dbReference>
<dbReference type="InterPro" id="IPR014284">
    <property type="entry name" value="RNA_pol_sigma-70_dom"/>
</dbReference>
<dbReference type="Proteomes" id="UP000004699">
    <property type="component" value="Unassembled WGS sequence"/>
</dbReference>
<dbReference type="NCBIfam" id="TIGR02943">
    <property type="entry name" value="Sig70_famx1"/>
    <property type="match status" value="1"/>
</dbReference>
<evidence type="ECO:0000259" key="6">
    <source>
        <dbReference type="Pfam" id="PF04542"/>
    </source>
</evidence>
<keyword evidence="3" id="KW-0731">Sigma factor</keyword>
<dbReference type="InterPro" id="IPR013325">
    <property type="entry name" value="RNA_pol_sigma_r2"/>
</dbReference>
<evidence type="ECO:0000313" key="9">
    <source>
        <dbReference type="Proteomes" id="UP000004699"/>
    </source>
</evidence>
<name>B8KWN4_9GAMM</name>
<dbReference type="InterPro" id="IPR036388">
    <property type="entry name" value="WH-like_DNA-bd_sf"/>
</dbReference>
<comment type="similarity">
    <text evidence="1">Belongs to the sigma-70 factor family. ECF subfamily.</text>
</comment>
<dbReference type="Pfam" id="PF04542">
    <property type="entry name" value="Sigma70_r2"/>
    <property type="match status" value="1"/>
</dbReference>
<dbReference type="eggNOG" id="COG1595">
    <property type="taxonomic scope" value="Bacteria"/>
</dbReference>
<evidence type="ECO:0000256" key="4">
    <source>
        <dbReference type="ARBA" id="ARBA00023125"/>
    </source>
</evidence>
<gene>
    <name evidence="8" type="ORF">NOR51B_2177</name>
</gene>
<evidence type="ECO:0000256" key="5">
    <source>
        <dbReference type="ARBA" id="ARBA00023163"/>
    </source>
</evidence>
<dbReference type="GO" id="GO:0003677">
    <property type="term" value="F:DNA binding"/>
    <property type="evidence" value="ECO:0007669"/>
    <property type="project" value="UniProtKB-KW"/>
</dbReference>
<keyword evidence="2" id="KW-0805">Transcription regulation</keyword>
<dbReference type="Pfam" id="PF08281">
    <property type="entry name" value="Sigma70_r4_2"/>
    <property type="match status" value="1"/>
</dbReference>
<keyword evidence="4" id="KW-0238">DNA-binding</keyword>
<dbReference type="SUPFAM" id="SSF88946">
    <property type="entry name" value="Sigma2 domain of RNA polymerase sigma factors"/>
    <property type="match status" value="1"/>
</dbReference>
<feature type="domain" description="RNA polymerase sigma-70 region 2" evidence="6">
    <location>
        <begin position="26"/>
        <end position="92"/>
    </location>
</feature>
<dbReference type="InterPro" id="IPR039425">
    <property type="entry name" value="RNA_pol_sigma-70-like"/>
</dbReference>
<evidence type="ECO:0000256" key="2">
    <source>
        <dbReference type="ARBA" id="ARBA00023015"/>
    </source>
</evidence>
<dbReference type="Gene3D" id="1.10.1740.10">
    <property type="match status" value="1"/>
</dbReference>
<dbReference type="InterPro" id="IPR007627">
    <property type="entry name" value="RNA_pol_sigma70_r2"/>
</dbReference>
<dbReference type="OrthoDB" id="9782108at2"/>
<feature type="domain" description="RNA polymerase sigma factor 70 region 4 type 2" evidence="7">
    <location>
        <begin position="141"/>
        <end position="191"/>
    </location>
</feature>
<dbReference type="SUPFAM" id="SSF88659">
    <property type="entry name" value="Sigma3 and sigma4 domains of RNA polymerase sigma factors"/>
    <property type="match status" value="1"/>
</dbReference>
<dbReference type="EMBL" id="DS999411">
    <property type="protein sequence ID" value="EED36228.1"/>
    <property type="molecule type" value="Genomic_DNA"/>
</dbReference>
<dbReference type="PANTHER" id="PTHR43133:SF8">
    <property type="entry name" value="RNA POLYMERASE SIGMA FACTOR HI_1459-RELATED"/>
    <property type="match status" value="1"/>
</dbReference>
<keyword evidence="9" id="KW-1185">Reference proteome</keyword>
<dbReference type="InterPro" id="IPR013249">
    <property type="entry name" value="RNA_pol_sigma70_r4_t2"/>
</dbReference>
<dbReference type="CDD" id="cd06171">
    <property type="entry name" value="Sigma70_r4"/>
    <property type="match status" value="1"/>
</dbReference>
<dbReference type="HOGENOM" id="CLU_047691_2_0_6"/>
<evidence type="ECO:0000256" key="1">
    <source>
        <dbReference type="ARBA" id="ARBA00010641"/>
    </source>
</evidence>
<dbReference type="GO" id="GO:0006352">
    <property type="term" value="P:DNA-templated transcription initiation"/>
    <property type="evidence" value="ECO:0007669"/>
    <property type="project" value="InterPro"/>
</dbReference>
<dbReference type="Gene3D" id="1.10.10.10">
    <property type="entry name" value="Winged helix-like DNA-binding domain superfamily/Winged helix DNA-binding domain"/>
    <property type="match status" value="1"/>
</dbReference>
<dbReference type="InterPro" id="IPR013324">
    <property type="entry name" value="RNA_pol_sigma_r3/r4-like"/>
</dbReference>
<dbReference type="AlphaFoldDB" id="B8KWN4"/>
<protein>
    <submittedName>
        <fullName evidence="8">RNA polymerase sigma-70 factor, TIGR02943 family</fullName>
    </submittedName>
</protein>
<dbReference type="NCBIfam" id="TIGR02937">
    <property type="entry name" value="sigma70-ECF"/>
    <property type="match status" value="1"/>
</dbReference>
<organism evidence="8 9">
    <name type="scientific">Luminiphilus syltensis NOR5-1B</name>
    <dbReference type="NCBI Taxonomy" id="565045"/>
    <lineage>
        <taxon>Bacteria</taxon>
        <taxon>Pseudomonadati</taxon>
        <taxon>Pseudomonadota</taxon>
        <taxon>Gammaproteobacteria</taxon>
        <taxon>Cellvibrionales</taxon>
        <taxon>Halieaceae</taxon>
        <taxon>Luminiphilus</taxon>
    </lineage>
</organism>
<evidence type="ECO:0000313" key="8">
    <source>
        <dbReference type="EMBL" id="EED36228.1"/>
    </source>
</evidence>
<dbReference type="PANTHER" id="PTHR43133">
    <property type="entry name" value="RNA POLYMERASE ECF-TYPE SIGMA FACTO"/>
    <property type="match status" value="1"/>
</dbReference>
<evidence type="ECO:0000256" key="3">
    <source>
        <dbReference type="ARBA" id="ARBA00023082"/>
    </source>
</evidence>